<feature type="domain" description="Ketoreductase" evidence="3">
    <location>
        <begin position="10"/>
        <end position="187"/>
    </location>
</feature>
<comment type="caution">
    <text evidence="4">The sequence shown here is derived from an EMBL/GenBank/DDBJ whole genome shotgun (WGS) entry which is preliminary data.</text>
</comment>
<evidence type="ECO:0000256" key="2">
    <source>
        <dbReference type="ARBA" id="ARBA00023002"/>
    </source>
</evidence>
<dbReference type="FunFam" id="3.40.50.720:FF:000084">
    <property type="entry name" value="Short-chain dehydrogenase reductase"/>
    <property type="match status" value="1"/>
</dbReference>
<evidence type="ECO:0000259" key="3">
    <source>
        <dbReference type="SMART" id="SM00822"/>
    </source>
</evidence>
<protein>
    <submittedName>
        <fullName evidence="4">SDR family oxidoreductase</fullName>
    </submittedName>
</protein>
<dbReference type="EMBL" id="SOFE01000030">
    <property type="protein sequence ID" value="TFB81520.1"/>
    <property type="molecule type" value="Genomic_DNA"/>
</dbReference>
<dbReference type="PRINTS" id="PR00081">
    <property type="entry name" value="GDHRDH"/>
</dbReference>
<proteinExistence type="inferred from homology"/>
<reference evidence="4 5" key="1">
    <citation type="submission" date="2019-03" db="EMBL/GenBank/DDBJ databases">
        <title>Genomics of glacier-inhabiting Cryobacterium strains.</title>
        <authorList>
            <person name="Liu Q."/>
            <person name="Xin Y.-H."/>
        </authorList>
    </citation>
    <scope>NUCLEOTIDE SEQUENCE [LARGE SCALE GENOMIC DNA]</scope>
    <source>
        <strain evidence="4 5">Hh34</strain>
    </source>
</reference>
<dbReference type="InterPro" id="IPR036291">
    <property type="entry name" value="NAD(P)-bd_dom_sf"/>
</dbReference>
<sequence>MPDFLKLGGKTLLVTGASSGIGRAVAIEASRYGARVALVARNESQLEETHAQMSGDGHVKFSFDLSNLDGIADVVRSAAVELGGLDGVVHAAGMHKTAPLRVVQSSDYHELFDLNVGSAVMVAKAFRHKQVRRANGSLILLSSAVGVVGQPGVSLYAASKGAILALTKSLALELAREGIRVNCVSPGVVQTAMTMSLAEAIGSQNFEEVRAAHPLGLGLPEDVAAAVLYLLSPASKWVTGASLAVDGGYTAQ</sequence>
<dbReference type="InterPro" id="IPR002347">
    <property type="entry name" value="SDR_fam"/>
</dbReference>
<dbReference type="PROSITE" id="PS00061">
    <property type="entry name" value="ADH_SHORT"/>
    <property type="match status" value="1"/>
</dbReference>
<dbReference type="Gene3D" id="3.40.50.720">
    <property type="entry name" value="NAD(P)-binding Rossmann-like Domain"/>
    <property type="match status" value="1"/>
</dbReference>
<dbReference type="InterPro" id="IPR051122">
    <property type="entry name" value="SDR_DHRS6-like"/>
</dbReference>
<evidence type="ECO:0000256" key="1">
    <source>
        <dbReference type="ARBA" id="ARBA00006484"/>
    </source>
</evidence>
<accession>A0A4R8VGY4</accession>
<dbReference type="PRINTS" id="PR00080">
    <property type="entry name" value="SDRFAMILY"/>
</dbReference>
<dbReference type="RefSeq" id="WP_092452556.1">
    <property type="nucleotide sequence ID" value="NZ_BKAC01000026.1"/>
</dbReference>
<evidence type="ECO:0000313" key="4">
    <source>
        <dbReference type="EMBL" id="TFB81520.1"/>
    </source>
</evidence>
<evidence type="ECO:0000313" key="5">
    <source>
        <dbReference type="Proteomes" id="UP000297963"/>
    </source>
</evidence>
<keyword evidence="2" id="KW-0560">Oxidoreductase</keyword>
<dbReference type="CDD" id="cd05233">
    <property type="entry name" value="SDR_c"/>
    <property type="match status" value="1"/>
</dbReference>
<dbReference type="InterPro" id="IPR057326">
    <property type="entry name" value="KR_dom"/>
</dbReference>
<dbReference type="Pfam" id="PF13561">
    <property type="entry name" value="adh_short_C2"/>
    <property type="match status" value="1"/>
</dbReference>
<name>A0A4R8VGY4_9MICO</name>
<dbReference type="SMART" id="SM00822">
    <property type="entry name" value="PKS_KR"/>
    <property type="match status" value="1"/>
</dbReference>
<dbReference type="GO" id="GO:0016491">
    <property type="term" value="F:oxidoreductase activity"/>
    <property type="evidence" value="ECO:0007669"/>
    <property type="project" value="UniProtKB-KW"/>
</dbReference>
<dbReference type="PANTHER" id="PTHR43477:SF1">
    <property type="entry name" value="DIHYDROANTICAPSIN 7-DEHYDROGENASE"/>
    <property type="match status" value="1"/>
</dbReference>
<dbReference type="PANTHER" id="PTHR43477">
    <property type="entry name" value="DIHYDROANTICAPSIN 7-DEHYDROGENASE"/>
    <property type="match status" value="1"/>
</dbReference>
<dbReference type="Proteomes" id="UP000297963">
    <property type="component" value="Unassembled WGS sequence"/>
</dbReference>
<organism evidence="4 5">
    <name type="scientific">Cryobacterium levicorallinum</name>
    <dbReference type="NCBI Taxonomy" id="995038"/>
    <lineage>
        <taxon>Bacteria</taxon>
        <taxon>Bacillati</taxon>
        <taxon>Actinomycetota</taxon>
        <taxon>Actinomycetes</taxon>
        <taxon>Micrococcales</taxon>
        <taxon>Microbacteriaceae</taxon>
        <taxon>Cryobacterium</taxon>
    </lineage>
</organism>
<dbReference type="SUPFAM" id="SSF51735">
    <property type="entry name" value="NAD(P)-binding Rossmann-fold domains"/>
    <property type="match status" value="1"/>
</dbReference>
<dbReference type="InterPro" id="IPR020904">
    <property type="entry name" value="Sc_DH/Rdtase_CS"/>
</dbReference>
<dbReference type="AlphaFoldDB" id="A0A4R8VGY4"/>
<comment type="similarity">
    <text evidence="1">Belongs to the short-chain dehydrogenases/reductases (SDR) family.</text>
</comment>
<gene>
    <name evidence="4" type="ORF">E3O11_16610</name>
</gene>